<dbReference type="InterPro" id="IPR009075">
    <property type="entry name" value="AcylCo_DH/oxidase_C"/>
</dbReference>
<dbReference type="FunFam" id="1.20.140.10:FF:000001">
    <property type="entry name" value="Acyl-CoA dehydrogenase"/>
    <property type="match status" value="1"/>
</dbReference>
<protein>
    <recommendedName>
        <fullName evidence="8">Acyl-[acyl-carrier-protein] dehydrogenase MbtN</fullName>
    </recommendedName>
    <alternativeName>
        <fullName evidence="9">Mycobactin synthase protein N</fullName>
    </alternativeName>
</protein>
<dbReference type="AlphaFoldDB" id="A0A410RPC0"/>
<dbReference type="PANTHER" id="PTHR48083:SF20">
    <property type="entry name" value="LONG-CHAIN SPECIFIC ACYL-COA DEHYDROGENASE, MITOCHONDRIAL"/>
    <property type="match status" value="1"/>
</dbReference>
<evidence type="ECO:0000259" key="13">
    <source>
        <dbReference type="Pfam" id="PF02771"/>
    </source>
</evidence>
<name>A0A410RPC0_CORCK</name>
<evidence type="ECO:0000256" key="6">
    <source>
        <dbReference type="ARBA" id="ARBA00023002"/>
    </source>
</evidence>
<dbReference type="GO" id="GO:0003995">
    <property type="term" value="F:acyl-CoA dehydrogenase activity"/>
    <property type="evidence" value="ECO:0007669"/>
    <property type="project" value="TreeGrafter"/>
</dbReference>
<dbReference type="Proteomes" id="UP000288758">
    <property type="component" value="Chromosome"/>
</dbReference>
<dbReference type="Pfam" id="PF00441">
    <property type="entry name" value="Acyl-CoA_dh_1"/>
    <property type="match status" value="1"/>
</dbReference>
<evidence type="ECO:0000256" key="2">
    <source>
        <dbReference type="ARBA" id="ARBA00005102"/>
    </source>
</evidence>
<dbReference type="InterPro" id="IPR006091">
    <property type="entry name" value="Acyl-CoA_Oxase/DH_mid-dom"/>
</dbReference>
<dbReference type="GO" id="GO:0050660">
    <property type="term" value="F:flavin adenine dinucleotide binding"/>
    <property type="evidence" value="ECO:0007669"/>
    <property type="project" value="InterPro"/>
</dbReference>
<evidence type="ECO:0000256" key="5">
    <source>
        <dbReference type="ARBA" id="ARBA00022827"/>
    </source>
</evidence>
<evidence type="ECO:0000256" key="4">
    <source>
        <dbReference type="ARBA" id="ARBA00022630"/>
    </source>
</evidence>
<evidence type="ECO:0000256" key="3">
    <source>
        <dbReference type="ARBA" id="ARBA00009347"/>
    </source>
</evidence>
<dbReference type="SUPFAM" id="SSF56645">
    <property type="entry name" value="Acyl-CoA dehydrogenase NM domain-like"/>
    <property type="match status" value="1"/>
</dbReference>
<dbReference type="Gene3D" id="1.10.540.10">
    <property type="entry name" value="Acyl-CoA dehydrogenase/oxidase, N-terminal domain"/>
    <property type="match status" value="1"/>
</dbReference>
<dbReference type="Gene3D" id="1.20.140.10">
    <property type="entry name" value="Butyryl-CoA Dehydrogenase, subunit A, domain 3"/>
    <property type="match status" value="1"/>
</dbReference>
<sequence>MTTARPRWSSDDVEQVRTLAATYFTKEVLPNLPKHVEQGYPDKALYRRAGELGLLCMSIPEAYGGAGGTFAHEAVLIEEQIRAGDPSMGFPVHCAIVAHYLLAYASEAQKQKWLPRLASGEWVGAIAMTEPGTGSDLQAITTRAVREGDFYRVSGAKTFISNGHVCDFIIIVVRTGQPGHAGISLLCAEVSDTTPGFQRGRILDKLGGKGQDTTELFFDDLRVPAVNLLGGEEGRGFAQLMQQLPQERLTTAIIAVASLERAVQLTVDYTKQRHVFGKPLFALQNTRFELAECATLQRVCRTFVDDCIASHLEGRLDVTTAAMAKYWVSDQACLVVDRCLQLFGGYGYMKEYPIAHLFADTRVLRIFAGANEVMKELVARSL</sequence>
<dbReference type="Pfam" id="PF02770">
    <property type="entry name" value="Acyl-CoA_dh_M"/>
    <property type="match status" value="1"/>
</dbReference>
<dbReference type="InterPro" id="IPR009100">
    <property type="entry name" value="AcylCoA_DH/oxidase_NM_dom_sf"/>
</dbReference>
<evidence type="ECO:0000259" key="12">
    <source>
        <dbReference type="Pfam" id="PF02770"/>
    </source>
</evidence>
<evidence type="ECO:0000256" key="9">
    <source>
        <dbReference type="ARBA" id="ARBA00042660"/>
    </source>
</evidence>
<comment type="cofactor">
    <cofactor evidence="1 10">
        <name>FAD</name>
        <dbReference type="ChEBI" id="CHEBI:57692"/>
    </cofactor>
</comment>
<dbReference type="PANTHER" id="PTHR48083">
    <property type="entry name" value="MEDIUM-CHAIN SPECIFIC ACYL-COA DEHYDROGENASE, MITOCHONDRIAL-RELATED"/>
    <property type="match status" value="1"/>
</dbReference>
<comment type="function">
    <text evidence="7">Catalyzes the dehydrogenation at the alpha-beta position of ACP-bound acyl chains. This results in the introduction of a double bond in the lipidic chain, which is further transferred to the epsilon-amino group of lysine residue in the mycobactin core by MbtK.</text>
</comment>
<keyword evidence="5 10" id="KW-0274">FAD</keyword>
<evidence type="ECO:0000313" key="14">
    <source>
        <dbReference type="EMBL" id="QAT83673.1"/>
    </source>
</evidence>
<dbReference type="SUPFAM" id="SSF47203">
    <property type="entry name" value="Acyl-CoA dehydrogenase C-terminal domain-like"/>
    <property type="match status" value="1"/>
</dbReference>
<dbReference type="GO" id="GO:0005737">
    <property type="term" value="C:cytoplasm"/>
    <property type="evidence" value="ECO:0007669"/>
    <property type="project" value="TreeGrafter"/>
</dbReference>
<dbReference type="GO" id="GO:0033539">
    <property type="term" value="P:fatty acid beta-oxidation using acyl-CoA dehydrogenase"/>
    <property type="evidence" value="ECO:0007669"/>
    <property type="project" value="TreeGrafter"/>
</dbReference>
<dbReference type="InterPro" id="IPR050741">
    <property type="entry name" value="Acyl-CoA_dehydrogenase"/>
</dbReference>
<gene>
    <name evidence="14" type="primary">mmgC</name>
    <name evidence="14" type="ORF">EJ065_2089</name>
</gene>
<evidence type="ECO:0000256" key="8">
    <source>
        <dbReference type="ARBA" id="ARBA00040394"/>
    </source>
</evidence>
<feature type="domain" description="Acyl-CoA dehydrogenase/oxidase C-terminal" evidence="11">
    <location>
        <begin position="234"/>
        <end position="382"/>
    </location>
</feature>
<feature type="domain" description="Acyl-CoA dehydrogenase/oxidase N-terminal" evidence="13">
    <location>
        <begin position="11"/>
        <end position="121"/>
    </location>
</feature>
<dbReference type="Gene3D" id="2.40.110.10">
    <property type="entry name" value="Butyryl-CoA Dehydrogenase, subunit A, domain 2"/>
    <property type="match status" value="1"/>
</dbReference>
<keyword evidence="6 10" id="KW-0560">Oxidoreductase</keyword>
<comment type="pathway">
    <text evidence="2">Siderophore biosynthesis; mycobactin biosynthesis.</text>
</comment>
<dbReference type="EMBL" id="CP034669">
    <property type="protein sequence ID" value="QAT83673.1"/>
    <property type="molecule type" value="Genomic_DNA"/>
</dbReference>
<organism evidence="14 15">
    <name type="scientific">Corallococcus coralloides</name>
    <name type="common">Myxococcus coralloides</name>
    <dbReference type="NCBI Taxonomy" id="184914"/>
    <lineage>
        <taxon>Bacteria</taxon>
        <taxon>Pseudomonadati</taxon>
        <taxon>Myxococcota</taxon>
        <taxon>Myxococcia</taxon>
        <taxon>Myxococcales</taxon>
        <taxon>Cystobacterineae</taxon>
        <taxon>Myxococcaceae</taxon>
        <taxon>Corallococcus</taxon>
    </lineage>
</organism>
<dbReference type="FunFam" id="2.40.110.10:FF:000002">
    <property type="entry name" value="Acyl-CoA dehydrogenase fadE12"/>
    <property type="match status" value="1"/>
</dbReference>
<reference evidence="14 15" key="1">
    <citation type="submission" date="2018-12" db="EMBL/GenBank/DDBJ databases">
        <title>Complete Genome Sequence of the Corallopyronin A producing Myxobacterium Corallococcus coralloides B035.</title>
        <authorList>
            <person name="Bouhired S.M."/>
            <person name="Rupp O."/>
            <person name="Blom J."/>
            <person name="Schaeberle T.F."/>
            <person name="Kehraus S."/>
            <person name="Schiefer A."/>
            <person name="Pfarr K."/>
            <person name="Goesmann A."/>
            <person name="Hoerauf A."/>
            <person name="Koenig G.M."/>
        </authorList>
    </citation>
    <scope>NUCLEOTIDE SEQUENCE [LARGE SCALE GENOMIC DNA]</scope>
    <source>
        <strain evidence="14 15">B035</strain>
    </source>
</reference>
<proteinExistence type="inferred from homology"/>
<dbReference type="RefSeq" id="WP_128795776.1">
    <property type="nucleotide sequence ID" value="NZ_CP034669.1"/>
</dbReference>
<accession>A0A410RPC0</accession>
<evidence type="ECO:0000256" key="7">
    <source>
        <dbReference type="ARBA" id="ARBA00037085"/>
    </source>
</evidence>
<keyword evidence="4 10" id="KW-0285">Flavoprotein</keyword>
<evidence type="ECO:0000256" key="10">
    <source>
        <dbReference type="RuleBase" id="RU362125"/>
    </source>
</evidence>
<dbReference type="Pfam" id="PF02771">
    <property type="entry name" value="Acyl-CoA_dh_N"/>
    <property type="match status" value="1"/>
</dbReference>
<evidence type="ECO:0000256" key="1">
    <source>
        <dbReference type="ARBA" id="ARBA00001974"/>
    </source>
</evidence>
<dbReference type="InterPro" id="IPR036250">
    <property type="entry name" value="AcylCo_DH-like_C"/>
</dbReference>
<evidence type="ECO:0000313" key="15">
    <source>
        <dbReference type="Proteomes" id="UP000288758"/>
    </source>
</evidence>
<comment type="similarity">
    <text evidence="3 10">Belongs to the acyl-CoA dehydrogenase family.</text>
</comment>
<dbReference type="InterPro" id="IPR037069">
    <property type="entry name" value="AcylCoA_DH/ox_N_sf"/>
</dbReference>
<evidence type="ECO:0000259" key="11">
    <source>
        <dbReference type="Pfam" id="PF00441"/>
    </source>
</evidence>
<dbReference type="InterPro" id="IPR046373">
    <property type="entry name" value="Acyl-CoA_Oxase/DH_mid-dom_sf"/>
</dbReference>
<dbReference type="InterPro" id="IPR013786">
    <property type="entry name" value="AcylCoA_DH/ox_N"/>
</dbReference>
<feature type="domain" description="Acyl-CoA oxidase/dehydrogenase middle" evidence="12">
    <location>
        <begin position="125"/>
        <end position="220"/>
    </location>
</feature>